<keyword evidence="4" id="KW-1185">Reference proteome</keyword>
<dbReference type="NCBIfam" id="TIGR00004">
    <property type="entry name" value="Rid family detoxifying hydrolase"/>
    <property type="match status" value="1"/>
</dbReference>
<dbReference type="SUPFAM" id="SSF55298">
    <property type="entry name" value="YjgF-like"/>
    <property type="match status" value="1"/>
</dbReference>
<dbReference type="GO" id="GO:0019239">
    <property type="term" value="F:deaminase activity"/>
    <property type="evidence" value="ECO:0007669"/>
    <property type="project" value="TreeGrafter"/>
</dbReference>
<dbReference type="Gene3D" id="3.30.1330.40">
    <property type="entry name" value="RutC-like"/>
    <property type="match status" value="1"/>
</dbReference>
<feature type="chain" id="PRO_5021341029" evidence="2">
    <location>
        <begin position="23"/>
        <end position="144"/>
    </location>
</feature>
<evidence type="ECO:0000256" key="1">
    <source>
        <dbReference type="ARBA" id="ARBA00010552"/>
    </source>
</evidence>
<proteinExistence type="inferred from homology"/>
<dbReference type="InterPro" id="IPR006056">
    <property type="entry name" value="RidA"/>
</dbReference>
<feature type="signal peptide" evidence="2">
    <location>
        <begin position="1"/>
        <end position="22"/>
    </location>
</feature>
<evidence type="ECO:0000256" key="2">
    <source>
        <dbReference type="SAM" id="SignalP"/>
    </source>
</evidence>
<dbReference type="PANTHER" id="PTHR11803">
    <property type="entry name" value="2-IMINOBUTANOATE/2-IMINOPROPANOATE DEAMINASE RIDA"/>
    <property type="match status" value="1"/>
</dbReference>
<dbReference type="PANTHER" id="PTHR11803:SF39">
    <property type="entry name" value="2-IMINOBUTANOATE_2-IMINOPROPANOATE DEAMINASE"/>
    <property type="match status" value="1"/>
</dbReference>
<keyword evidence="2" id="KW-0732">Signal</keyword>
<accession>A0A4Y9EKA2</accession>
<gene>
    <name evidence="3" type="ORF">EUV02_15265</name>
</gene>
<protein>
    <submittedName>
        <fullName evidence="3">RidA family protein</fullName>
    </submittedName>
</protein>
<dbReference type="Pfam" id="PF01042">
    <property type="entry name" value="Ribonuc_L-PSP"/>
    <property type="match status" value="1"/>
</dbReference>
<dbReference type="FunFam" id="3.30.1330.40:FF:000001">
    <property type="entry name" value="L-PSP family endoribonuclease"/>
    <property type="match status" value="1"/>
</dbReference>
<reference evidence="3 4" key="1">
    <citation type="submission" date="2019-02" db="EMBL/GenBank/DDBJ databases">
        <title>Polymorphobacter sp. isolated from the lake at the Tibet of China.</title>
        <authorList>
            <person name="Li A."/>
        </authorList>
    </citation>
    <scope>NUCLEOTIDE SEQUENCE [LARGE SCALE GENOMIC DNA]</scope>
    <source>
        <strain evidence="3 4">DJ1R-1</strain>
    </source>
</reference>
<evidence type="ECO:0000313" key="4">
    <source>
        <dbReference type="Proteomes" id="UP000297737"/>
    </source>
</evidence>
<dbReference type="AlphaFoldDB" id="A0A4Y9EKA2"/>
<sequence length="144" mass="14797">MSARIALAAGAALLAAAAPATYFPSSLGLPFSEAVQAGDTLYLAGQIGAPPGQREVVPGGIDAQAKQAMDNIGDVLKRRGLGYGDLVKCTVMLADMADWPAFNKVYATYFKPGAYPARSALGAAGLAYGAKVEVECIAYNPKAK</sequence>
<dbReference type="RefSeq" id="WP_135247171.1">
    <property type="nucleotide sequence ID" value="NZ_SIHO01000004.1"/>
</dbReference>
<dbReference type="GO" id="GO:0005829">
    <property type="term" value="C:cytosol"/>
    <property type="evidence" value="ECO:0007669"/>
    <property type="project" value="TreeGrafter"/>
</dbReference>
<name>A0A4Y9EKA2_9SPHN</name>
<dbReference type="InterPro" id="IPR006175">
    <property type="entry name" value="YjgF/YER057c/UK114"/>
</dbReference>
<comment type="similarity">
    <text evidence="1">Belongs to the RutC family.</text>
</comment>
<dbReference type="EMBL" id="SIHO01000004">
    <property type="protein sequence ID" value="TFU00403.1"/>
    <property type="molecule type" value="Genomic_DNA"/>
</dbReference>
<dbReference type="Proteomes" id="UP000297737">
    <property type="component" value="Unassembled WGS sequence"/>
</dbReference>
<dbReference type="CDD" id="cd00448">
    <property type="entry name" value="YjgF_YER057c_UK114_family"/>
    <property type="match status" value="1"/>
</dbReference>
<organism evidence="3 4">
    <name type="scientific">Glacieibacterium arshaanense</name>
    <dbReference type="NCBI Taxonomy" id="2511025"/>
    <lineage>
        <taxon>Bacteria</taxon>
        <taxon>Pseudomonadati</taxon>
        <taxon>Pseudomonadota</taxon>
        <taxon>Alphaproteobacteria</taxon>
        <taxon>Sphingomonadales</taxon>
        <taxon>Sphingosinicellaceae</taxon>
        <taxon>Glacieibacterium</taxon>
    </lineage>
</organism>
<evidence type="ECO:0000313" key="3">
    <source>
        <dbReference type="EMBL" id="TFU00403.1"/>
    </source>
</evidence>
<comment type="caution">
    <text evidence="3">The sequence shown here is derived from an EMBL/GenBank/DDBJ whole genome shotgun (WGS) entry which is preliminary data.</text>
</comment>
<dbReference type="InterPro" id="IPR035959">
    <property type="entry name" value="RutC-like_sf"/>
</dbReference>
<dbReference type="OrthoDB" id="9808943at2"/>